<reference evidence="1 2" key="1">
    <citation type="submission" date="2016-10" db="EMBL/GenBank/DDBJ databases">
        <authorList>
            <person name="de Groot N.N."/>
        </authorList>
    </citation>
    <scope>NUCLEOTIDE SEQUENCE [LARGE SCALE GENOMIC DNA]</scope>
    <source>
        <strain evidence="1 2">CGMCC 1.3442</strain>
    </source>
</reference>
<dbReference type="SUPFAM" id="SSF81301">
    <property type="entry name" value="Nucleotidyltransferase"/>
    <property type="match status" value="1"/>
</dbReference>
<dbReference type="Gene3D" id="3.30.460.10">
    <property type="entry name" value="Beta Polymerase, domain 2"/>
    <property type="match status" value="1"/>
</dbReference>
<gene>
    <name evidence="1" type="ORF">SAMN05216498_1458</name>
</gene>
<protein>
    <submittedName>
        <fullName evidence="1">Aminoglycoside 6-adenylyltransferase</fullName>
    </submittedName>
</protein>
<dbReference type="Gene3D" id="1.20.120.330">
    <property type="entry name" value="Nucleotidyltransferases domain 2"/>
    <property type="match status" value="1"/>
</dbReference>
<dbReference type="InterPro" id="IPR043519">
    <property type="entry name" value="NT_sf"/>
</dbReference>
<name>A0A1G9YMU8_9BACI</name>
<keyword evidence="1" id="KW-0548">Nucleotidyltransferase</keyword>
<evidence type="ECO:0000313" key="1">
    <source>
        <dbReference type="EMBL" id="SDN09736.1"/>
    </source>
</evidence>
<dbReference type="Pfam" id="PF04439">
    <property type="entry name" value="Adenyl_transf"/>
    <property type="match status" value="1"/>
</dbReference>
<keyword evidence="2" id="KW-1185">Reference proteome</keyword>
<keyword evidence="1" id="KW-0808">Transferase</keyword>
<dbReference type="CDD" id="cd05403">
    <property type="entry name" value="NT_KNTase_like"/>
    <property type="match status" value="1"/>
</dbReference>
<dbReference type="InterPro" id="IPR007530">
    <property type="entry name" value="Aminoglycoside_adenylylTfrase"/>
</dbReference>
<dbReference type="RefSeq" id="WP_093855933.1">
    <property type="nucleotide sequence ID" value="NZ_BJVZ01000026.1"/>
</dbReference>
<dbReference type="GO" id="GO:0016779">
    <property type="term" value="F:nucleotidyltransferase activity"/>
    <property type="evidence" value="ECO:0007669"/>
    <property type="project" value="UniProtKB-KW"/>
</dbReference>
<dbReference type="Proteomes" id="UP000199334">
    <property type="component" value="Unassembled WGS sequence"/>
</dbReference>
<proteinExistence type="predicted"/>
<dbReference type="SUPFAM" id="SSF81631">
    <property type="entry name" value="PAP/OAS1 substrate-binding domain"/>
    <property type="match status" value="1"/>
</dbReference>
<dbReference type="EMBL" id="FNIG01000002">
    <property type="protein sequence ID" value="SDN09736.1"/>
    <property type="molecule type" value="Genomic_DNA"/>
</dbReference>
<accession>A0A1G9YMU8</accession>
<sequence length="295" mass="34279">MAVLTYEKIVKRFVTYAEEDENIRAAVIVGSRARKDKPADQWSDLDLVIFTKNPELLIFNEKWIYEIGKPYISFLENSAVGGGTERRVLFEEGLDVDFNVFSTSIILEMEKQREAIGVFSKGVKVLIDKDNLLDSILKAAKNETNTATALSNTKEINNVIHDFWYHAVLASKKLRRGEILDGKSICDSYMKDLLMLFIKTQTKLRNGIEFDTWHGFRFFEEWADSNVVDSFKRIYSHYEEEDIWHALQHTMSLFREIAIDVCQSLNIEYPHEANIYADQLVERHYKESEIIKNEG</sequence>
<dbReference type="AlphaFoldDB" id="A0A1G9YMU8"/>
<organism evidence="1 2">
    <name type="scientific">Tenuibacillus multivorans</name>
    <dbReference type="NCBI Taxonomy" id="237069"/>
    <lineage>
        <taxon>Bacteria</taxon>
        <taxon>Bacillati</taxon>
        <taxon>Bacillota</taxon>
        <taxon>Bacilli</taxon>
        <taxon>Bacillales</taxon>
        <taxon>Bacillaceae</taxon>
        <taxon>Tenuibacillus</taxon>
    </lineage>
</organism>
<dbReference type="STRING" id="237069.SAMN05216498_1458"/>
<evidence type="ECO:0000313" key="2">
    <source>
        <dbReference type="Proteomes" id="UP000199334"/>
    </source>
</evidence>
<dbReference type="OrthoDB" id="9776406at2"/>